<sequence length="52" mass="5959">MCQTPYFHMDAVKETHQLICPSIPLIYLLGTFGLSHFPVERLTPQLTKQKAD</sequence>
<gene>
    <name evidence="1" type="primary">Bm14266</name>
    <name evidence="1" type="ORF">BM_Bm14266</name>
</gene>
<accession>A0A1I9G4F1</accession>
<protein>
    <submittedName>
        <fullName evidence="1">Bm14266</fullName>
    </submittedName>
</protein>
<organism evidence="1">
    <name type="scientific">Brugia malayi</name>
    <name type="common">Filarial nematode worm</name>
    <dbReference type="NCBI Taxonomy" id="6279"/>
    <lineage>
        <taxon>Eukaryota</taxon>
        <taxon>Metazoa</taxon>
        <taxon>Ecdysozoa</taxon>
        <taxon>Nematoda</taxon>
        <taxon>Chromadorea</taxon>
        <taxon>Rhabditida</taxon>
        <taxon>Spirurina</taxon>
        <taxon>Spiruromorpha</taxon>
        <taxon>Filarioidea</taxon>
        <taxon>Onchocercidae</taxon>
        <taxon>Brugia</taxon>
    </lineage>
</organism>
<reference evidence="1" key="1">
    <citation type="journal article" date="2007" name="Science">
        <title>Draft genome of the filarial nematode parasite Brugia malayi.</title>
        <authorList>
            <person name="Ghedin E."/>
            <person name="Wang S."/>
            <person name="Spiro D."/>
            <person name="Caler E."/>
            <person name="Zhao Q."/>
            <person name="Crabtree J."/>
            <person name="Allen J.E."/>
            <person name="Delcher A.L."/>
            <person name="Guiliano D.B."/>
            <person name="Miranda-Saavedra D."/>
            <person name="Angiuoli S.V."/>
            <person name="Creasy T."/>
            <person name="Amedeo P."/>
            <person name="Haas B."/>
            <person name="El-Sayed N.M."/>
            <person name="Wortman J.R."/>
            <person name="Feldblyum T."/>
            <person name="Tallon L."/>
            <person name="Schatz M."/>
            <person name="Shumway M."/>
            <person name="Koo H."/>
            <person name="Salzberg S.L."/>
            <person name="Schobel S."/>
            <person name="Pertea M."/>
            <person name="Pop M."/>
            <person name="White O."/>
            <person name="Barton G.J."/>
            <person name="Carlow C.K."/>
            <person name="Crawford M.J."/>
            <person name="Daub J."/>
            <person name="Dimmic M.W."/>
            <person name="Estes C.F."/>
            <person name="Foster J.M."/>
            <person name="Ganatra M."/>
            <person name="Gregory W.F."/>
            <person name="Johnson N.M."/>
            <person name="Jin J."/>
            <person name="Komuniecki R."/>
            <person name="Korf I."/>
            <person name="Kumar S."/>
            <person name="Laney S."/>
            <person name="Li B.W."/>
            <person name="Li W."/>
            <person name="Lindblom T.H."/>
            <person name="Lustigman S."/>
            <person name="Ma D."/>
            <person name="Maina C.V."/>
            <person name="Martin D.M."/>
            <person name="McCarter J.P."/>
            <person name="McReynolds L."/>
            <person name="Mitreva M."/>
            <person name="Nutman T.B."/>
            <person name="Parkinson J."/>
            <person name="Peregrin-Alvarez J.M."/>
            <person name="Poole C."/>
            <person name="Ren Q."/>
            <person name="Saunders L."/>
            <person name="Sluder A.E."/>
            <person name="Smith K."/>
            <person name="Stanke M."/>
            <person name="Unnasch T.R."/>
            <person name="Ware J."/>
            <person name="Wei A.D."/>
            <person name="Weil G."/>
            <person name="Williams D.J."/>
            <person name="Zhang Y."/>
            <person name="Williams S.A."/>
            <person name="Fraser-Liggett C."/>
            <person name="Slatko B."/>
            <person name="Blaxter M.L."/>
            <person name="Scott A.L."/>
        </authorList>
    </citation>
    <scope>NUCLEOTIDE SEQUENCE</scope>
    <source>
        <strain evidence="1">FR3</strain>
    </source>
</reference>
<reference evidence="1" key="2">
    <citation type="submission" date="2012-12" db="EMBL/GenBank/DDBJ databases">
        <authorList>
            <consortium name="WormBase Consortium"/>
            <person name="Ghedin E."/>
            <person name="Paulini M."/>
        </authorList>
    </citation>
    <scope>NUCLEOTIDE SEQUENCE</scope>
    <source>
        <strain evidence="1">FR3</strain>
    </source>
</reference>
<evidence type="ECO:0000313" key="1">
    <source>
        <dbReference type="EMBL" id="CDP99775.1"/>
    </source>
</evidence>
<dbReference type="AlphaFoldDB" id="A0A1I9G4F1"/>
<name>A0A1I9G4F1_BRUMA</name>
<proteinExistence type="predicted"/>
<dbReference type="EMBL" id="LN857010">
    <property type="protein sequence ID" value="CDP99775.1"/>
    <property type="molecule type" value="Genomic_DNA"/>
</dbReference>